<organism evidence="9 10">
    <name type="scientific">Coniochaeta pulveracea</name>
    <dbReference type="NCBI Taxonomy" id="177199"/>
    <lineage>
        <taxon>Eukaryota</taxon>
        <taxon>Fungi</taxon>
        <taxon>Dikarya</taxon>
        <taxon>Ascomycota</taxon>
        <taxon>Pezizomycotina</taxon>
        <taxon>Sordariomycetes</taxon>
        <taxon>Sordariomycetidae</taxon>
        <taxon>Coniochaetales</taxon>
        <taxon>Coniochaetaceae</taxon>
        <taxon>Coniochaeta</taxon>
    </lineage>
</organism>
<evidence type="ECO:0000256" key="3">
    <source>
        <dbReference type="ARBA" id="ARBA00022679"/>
    </source>
</evidence>
<dbReference type="GO" id="GO:0016757">
    <property type="term" value="F:glycosyltransferase activity"/>
    <property type="evidence" value="ECO:0007669"/>
    <property type="project" value="UniProtKB-KW"/>
</dbReference>
<protein>
    <recommendedName>
        <fullName evidence="11">Glycosyltransferase 2-like domain-containing protein</fullName>
    </recommendedName>
</protein>
<evidence type="ECO:0008006" key="11">
    <source>
        <dbReference type="Google" id="ProtNLM"/>
    </source>
</evidence>
<sequence length="420" mass="48125">MFAVSLLVAINAYNWNESRLARRYAKKYRPAALPAQPESLPGDVSVVIPTISTEGFFGECLVKWLENDPKEIIVVTIPRDLILVMRHLGAIHGMPNANKVRVVTVDHPNKRAQLVCGIRLATGKLLALVDDDTFPVAETTLSHLLAPFEDADVGAVGGPQHPYIDTEADDDNRPYIIEGHQEQRDITMWEAACIRGMAGTSTYFAVRMGSDGGMWCMTGRTLLVRASIFKEDPEFESAFTSETWCGTPLNTGDDVFLTRWIQMERGWKIYYQDTPEAAVLTTIKRDIGYLYQIIRWKRSTLQMLLTHIFLEPGFWGLRRKKYPYMARKMVERLIKPTYTWICLIAWFFALRTHPTIALVIAMYHLDGYVKAYTDFFLTHPECRRHALGVIIMDHVPLLLEPYIWWTVNNDSWMTRDDSDN</sequence>
<dbReference type="PANTHER" id="PTHR47844:SF1">
    <property type="entry name" value="EXOSTOSIN-LIKE 2"/>
    <property type="match status" value="1"/>
</dbReference>
<keyword evidence="4 8" id="KW-0812">Transmembrane</keyword>
<evidence type="ECO:0000256" key="1">
    <source>
        <dbReference type="ARBA" id="ARBA00004370"/>
    </source>
</evidence>
<evidence type="ECO:0000256" key="6">
    <source>
        <dbReference type="ARBA" id="ARBA00023136"/>
    </source>
</evidence>
<keyword evidence="6 8" id="KW-0472">Membrane</keyword>
<dbReference type="Proteomes" id="UP000275385">
    <property type="component" value="Unassembled WGS sequence"/>
</dbReference>
<dbReference type="EMBL" id="QVQW01000022">
    <property type="protein sequence ID" value="RKU45270.1"/>
    <property type="molecule type" value="Genomic_DNA"/>
</dbReference>
<feature type="transmembrane region" description="Helical" evidence="8">
    <location>
        <begin position="338"/>
        <end position="365"/>
    </location>
</feature>
<name>A0A420YC26_9PEZI</name>
<keyword evidence="2" id="KW-0328">Glycosyltransferase</keyword>
<evidence type="ECO:0000313" key="9">
    <source>
        <dbReference type="EMBL" id="RKU45270.1"/>
    </source>
</evidence>
<evidence type="ECO:0000256" key="2">
    <source>
        <dbReference type="ARBA" id="ARBA00022676"/>
    </source>
</evidence>
<dbReference type="SUPFAM" id="SSF53448">
    <property type="entry name" value="Nucleotide-diphospho-sugar transferases"/>
    <property type="match status" value="1"/>
</dbReference>
<dbReference type="PANTHER" id="PTHR47844">
    <property type="entry name" value="SYNTHASE CPS1, PUTATIVE (AFU_ORTHOLOGUE AFUA_7G02500)-RELATED"/>
    <property type="match status" value="1"/>
</dbReference>
<dbReference type="OrthoDB" id="2849215at2759"/>
<comment type="subcellular location">
    <subcellularLocation>
        <location evidence="1">Membrane</location>
    </subcellularLocation>
</comment>
<evidence type="ECO:0000256" key="8">
    <source>
        <dbReference type="SAM" id="Phobius"/>
    </source>
</evidence>
<keyword evidence="7" id="KW-0325">Glycoprotein</keyword>
<dbReference type="GO" id="GO:0016020">
    <property type="term" value="C:membrane"/>
    <property type="evidence" value="ECO:0007669"/>
    <property type="project" value="UniProtKB-SubCell"/>
</dbReference>
<evidence type="ECO:0000313" key="10">
    <source>
        <dbReference type="Proteomes" id="UP000275385"/>
    </source>
</evidence>
<evidence type="ECO:0000256" key="7">
    <source>
        <dbReference type="ARBA" id="ARBA00023180"/>
    </source>
</evidence>
<dbReference type="AlphaFoldDB" id="A0A420YC26"/>
<dbReference type="InterPro" id="IPR052427">
    <property type="entry name" value="Glycosyltrans_GT2/GT47"/>
</dbReference>
<dbReference type="STRING" id="177199.A0A420YC26"/>
<dbReference type="Gene3D" id="3.90.550.10">
    <property type="entry name" value="Spore Coat Polysaccharide Biosynthesis Protein SpsA, Chain A"/>
    <property type="match status" value="1"/>
</dbReference>
<dbReference type="InterPro" id="IPR029044">
    <property type="entry name" value="Nucleotide-diphossugar_trans"/>
</dbReference>
<evidence type="ECO:0000256" key="5">
    <source>
        <dbReference type="ARBA" id="ARBA00022989"/>
    </source>
</evidence>
<accession>A0A420YC26</accession>
<feature type="transmembrane region" description="Helical" evidence="8">
    <location>
        <begin position="300"/>
        <end position="317"/>
    </location>
</feature>
<keyword evidence="5 8" id="KW-1133">Transmembrane helix</keyword>
<comment type="caution">
    <text evidence="9">The sequence shown here is derived from an EMBL/GenBank/DDBJ whole genome shotgun (WGS) entry which is preliminary data.</text>
</comment>
<gene>
    <name evidence="9" type="ORF">DL546_005151</name>
</gene>
<reference evidence="9 10" key="1">
    <citation type="submission" date="2018-08" db="EMBL/GenBank/DDBJ databases">
        <title>Draft genome of the lignicolous fungus Coniochaeta pulveracea.</title>
        <authorList>
            <person name="Borstlap C.J."/>
            <person name="De Witt R.N."/>
            <person name="Botha A."/>
            <person name="Volschenk H."/>
        </authorList>
    </citation>
    <scope>NUCLEOTIDE SEQUENCE [LARGE SCALE GENOMIC DNA]</scope>
    <source>
        <strain evidence="9 10">CAB683</strain>
    </source>
</reference>
<evidence type="ECO:0000256" key="4">
    <source>
        <dbReference type="ARBA" id="ARBA00022692"/>
    </source>
</evidence>
<dbReference type="Pfam" id="PF13641">
    <property type="entry name" value="Glyco_tranf_2_3"/>
    <property type="match status" value="1"/>
</dbReference>
<keyword evidence="3" id="KW-0808">Transferase</keyword>
<proteinExistence type="predicted"/>
<keyword evidence="10" id="KW-1185">Reference proteome</keyword>